<keyword evidence="4" id="KW-1185">Reference proteome</keyword>
<dbReference type="PANTHER" id="PTHR40375:SF2">
    <property type="entry name" value="SPORULATION-SPECIFIC PROTEIN 22"/>
    <property type="match status" value="1"/>
</dbReference>
<evidence type="ECO:0008006" key="5">
    <source>
        <dbReference type="Google" id="ProtNLM"/>
    </source>
</evidence>
<evidence type="ECO:0000256" key="1">
    <source>
        <dbReference type="ARBA" id="ARBA00023254"/>
    </source>
</evidence>
<dbReference type="GO" id="GO:0051321">
    <property type="term" value="P:meiotic cell cycle"/>
    <property type="evidence" value="ECO:0007669"/>
    <property type="project" value="UniProtKB-KW"/>
</dbReference>
<evidence type="ECO:0000256" key="2">
    <source>
        <dbReference type="SAM" id="MobiDB-lite"/>
    </source>
</evidence>
<dbReference type="InterPro" id="IPR013940">
    <property type="entry name" value="Spo22/ZIP4/TEX11"/>
</dbReference>
<accession>A0AA39Z3B1</accession>
<dbReference type="AlphaFoldDB" id="A0AA39Z3B1"/>
<proteinExistence type="predicted"/>
<dbReference type="Pfam" id="PF08631">
    <property type="entry name" value="SPO22"/>
    <property type="match status" value="1"/>
</dbReference>
<dbReference type="GO" id="GO:0090173">
    <property type="term" value="P:regulation of synaptonemal complex assembly"/>
    <property type="evidence" value="ECO:0007669"/>
    <property type="project" value="InterPro"/>
</dbReference>
<name>A0AA39Z3B1_9PEZI</name>
<keyword evidence="1" id="KW-0469">Meiosis</keyword>
<reference evidence="3" key="1">
    <citation type="submission" date="2023-06" db="EMBL/GenBank/DDBJ databases">
        <title>Multi-omics analyses reveal the molecular pathogenesis toolkit of Lasiodiplodia hormozganensis, a cross-kingdom pathogen.</title>
        <authorList>
            <person name="Felix C."/>
            <person name="Meneses R."/>
            <person name="Goncalves M.F.M."/>
            <person name="Tilleman L."/>
            <person name="Duarte A.S."/>
            <person name="Jorrin-Novo J.V."/>
            <person name="Van De Peer Y."/>
            <person name="Deforce D."/>
            <person name="Van Nieuwerburgh F."/>
            <person name="Esteves A.C."/>
            <person name="Alves A."/>
        </authorList>
    </citation>
    <scope>NUCLEOTIDE SEQUENCE</scope>
    <source>
        <strain evidence="3">CBS 339.90</strain>
    </source>
</reference>
<gene>
    <name evidence="3" type="ORF">DIS24_g1486</name>
</gene>
<dbReference type="Proteomes" id="UP001175001">
    <property type="component" value="Unassembled WGS sequence"/>
</dbReference>
<organism evidence="3 4">
    <name type="scientific">Lasiodiplodia hormozganensis</name>
    <dbReference type="NCBI Taxonomy" id="869390"/>
    <lineage>
        <taxon>Eukaryota</taxon>
        <taxon>Fungi</taxon>
        <taxon>Dikarya</taxon>
        <taxon>Ascomycota</taxon>
        <taxon>Pezizomycotina</taxon>
        <taxon>Dothideomycetes</taxon>
        <taxon>Dothideomycetes incertae sedis</taxon>
        <taxon>Botryosphaeriales</taxon>
        <taxon>Botryosphaeriaceae</taxon>
        <taxon>Lasiodiplodia</taxon>
    </lineage>
</organism>
<dbReference type="PANTHER" id="PTHR40375">
    <property type="entry name" value="SPORULATION-SPECIFIC PROTEIN 22"/>
    <property type="match status" value="1"/>
</dbReference>
<evidence type="ECO:0000313" key="3">
    <source>
        <dbReference type="EMBL" id="KAK0663176.1"/>
    </source>
</evidence>
<comment type="caution">
    <text evidence="3">The sequence shown here is derived from an EMBL/GenBank/DDBJ whole genome shotgun (WGS) entry which is preliminary data.</text>
</comment>
<dbReference type="InterPro" id="IPR039057">
    <property type="entry name" value="Spo22/ZIP4"/>
</dbReference>
<evidence type="ECO:0000313" key="4">
    <source>
        <dbReference type="Proteomes" id="UP001175001"/>
    </source>
</evidence>
<dbReference type="EMBL" id="JAUJDW010000004">
    <property type="protein sequence ID" value="KAK0663176.1"/>
    <property type="molecule type" value="Genomic_DNA"/>
</dbReference>
<protein>
    <recommendedName>
        <fullName evidence="5">Protein ZIP4 homolog</fullName>
    </recommendedName>
</protein>
<feature type="region of interest" description="Disordered" evidence="2">
    <location>
        <begin position="33"/>
        <end position="53"/>
    </location>
</feature>
<sequence length="712" mass="78316">MMSHERSRHEREKKVEALVAFATTLSRRLHRHLSPPVATAASSTSDEESPESLTDIVPALSTHLTTTFPLAVPTAVVLAKRDTLDRLATEIWNAATRLGREREQHAEGPTTMDKKVLCKVRAFAVLVLDAAAACDSPGKGKGKVGDGNDGTLVDKGVRVLKVALKVVRSCVEVGMVEEGGLLRVLECAAGWEGRLEGLVEGVKRDGDADVGMVDVDMMEVVGRLRAEYWILRMVHAWKQARLDLADHMFSKSGLEPNRLTADTGEMLTDTLFEIGRDLFKKGQYEDAAKWLDRAYNIIGEQNVEELDHDAVELRLAILNFLVRACLKVNTAESRDKACGIVDLLEFDHGDKTVVHLLKLDVISADQELDVEQYYNVVVRMIRSIVLTDTNFKTIMHHAHIIKESLTAYATVSRHARSFRSTVAPLLHASTTTNNNCTSGNAGQSIELGAATKTDLAAKRAQLLRYELESALKRRDWDSLDTLWDECFDIPDSGTGTKETGGSWYTHHLETLADLALVIHADLTKAQSSSSASTTTTTTHRARILGVLQRIVNQSCSSGTIGSSKSDGAAVHLSRWIRCLFKLSIDNSNALDDPDAIPLQCIEQATNVISSSLSSSIAGAVQRERGKGVDENDGGGSHCYPQIEAEWLASTAFNRAIDFFCAGNDARCKVWAEKAMGLARVAEQRTGRGDGERRERRLYAVLIDRYKGLLRWE</sequence>